<dbReference type="GeneID" id="105052082"/>
<dbReference type="AlphaFoldDB" id="A0A6I9RS65"/>
<keyword evidence="2" id="KW-1185">Reference proteome</keyword>
<evidence type="ECO:0000256" key="1">
    <source>
        <dbReference type="SAM" id="Phobius"/>
    </source>
</evidence>
<evidence type="ECO:0000313" key="3">
    <source>
        <dbReference type="RefSeq" id="XP_010931087.1"/>
    </source>
</evidence>
<dbReference type="FunCoup" id="A0A6I9RS65">
    <property type="interactions" value="1"/>
</dbReference>
<organism evidence="2 3">
    <name type="scientific">Elaeis guineensis var. tenera</name>
    <name type="common">Oil palm</name>
    <dbReference type="NCBI Taxonomy" id="51953"/>
    <lineage>
        <taxon>Eukaryota</taxon>
        <taxon>Viridiplantae</taxon>
        <taxon>Streptophyta</taxon>
        <taxon>Embryophyta</taxon>
        <taxon>Tracheophyta</taxon>
        <taxon>Spermatophyta</taxon>
        <taxon>Magnoliopsida</taxon>
        <taxon>Liliopsida</taxon>
        <taxon>Arecaceae</taxon>
        <taxon>Arecoideae</taxon>
        <taxon>Cocoseae</taxon>
        <taxon>Elaeidinae</taxon>
        <taxon>Elaeis</taxon>
    </lineage>
</organism>
<keyword evidence="1" id="KW-0812">Transmembrane</keyword>
<feature type="transmembrane region" description="Helical" evidence="1">
    <location>
        <begin position="110"/>
        <end position="130"/>
    </location>
</feature>
<dbReference type="RefSeq" id="XP_010931087.1">
    <property type="nucleotide sequence ID" value="XM_010932785.2"/>
</dbReference>
<dbReference type="OrthoDB" id="682663at2759"/>
<name>A0A6I9RS65_ELAGV</name>
<dbReference type="PANTHER" id="PTHR34569:SF2">
    <property type="entry name" value="EXPRESSED PROTEIN"/>
    <property type="match status" value="1"/>
</dbReference>
<dbReference type="InParanoid" id="A0A6I9RS65"/>
<proteinExistence type="predicted"/>
<sequence>MPTPRLEAKRPLRRPAISIPAVLDLNGGGDFDLRQWSRADMGYTSLRDILTSSSAGGGLVSPSASAATGAGEIQIRNRLVKQAAYAYLQPTPSSLESSRSRRHRGPIRRLLAGLSCGLAGSCFDLVGVFFQSIRR</sequence>
<dbReference type="Proteomes" id="UP000504607">
    <property type="component" value="Chromosome 9"/>
</dbReference>
<protein>
    <submittedName>
        <fullName evidence="3">Uncharacterized protein LOC105052082</fullName>
    </submittedName>
</protein>
<gene>
    <name evidence="3" type="primary">LOC105052082</name>
</gene>
<keyword evidence="1" id="KW-0472">Membrane</keyword>
<keyword evidence="1" id="KW-1133">Transmembrane helix</keyword>
<dbReference type="PANTHER" id="PTHR34569">
    <property type="entry name" value="EXPRESSED PROTEIN"/>
    <property type="match status" value="1"/>
</dbReference>
<evidence type="ECO:0000313" key="2">
    <source>
        <dbReference type="Proteomes" id="UP000504607"/>
    </source>
</evidence>
<accession>A0A6I9RS65</accession>
<reference evidence="3" key="1">
    <citation type="submission" date="2025-08" db="UniProtKB">
        <authorList>
            <consortium name="RefSeq"/>
        </authorList>
    </citation>
    <scope>IDENTIFICATION</scope>
</reference>
<dbReference type="KEGG" id="egu:105052082"/>